<protein>
    <submittedName>
        <fullName evidence="1">Uncharacterized protein</fullName>
    </submittedName>
</protein>
<name>A0ABD0L9A0_9CAEN</name>
<reference evidence="1 2" key="1">
    <citation type="journal article" date="2023" name="Sci. Data">
        <title>Genome assembly of the Korean intertidal mud-creeper Batillaria attramentaria.</title>
        <authorList>
            <person name="Patra A.K."/>
            <person name="Ho P.T."/>
            <person name="Jun S."/>
            <person name="Lee S.J."/>
            <person name="Kim Y."/>
            <person name="Won Y.J."/>
        </authorList>
    </citation>
    <scope>NUCLEOTIDE SEQUENCE [LARGE SCALE GENOMIC DNA]</scope>
    <source>
        <strain evidence="1">Wonlab-2016</strain>
    </source>
</reference>
<dbReference type="EMBL" id="JACVVK020000073">
    <property type="protein sequence ID" value="KAK7495699.1"/>
    <property type="molecule type" value="Genomic_DNA"/>
</dbReference>
<proteinExistence type="predicted"/>
<organism evidence="1 2">
    <name type="scientific">Batillaria attramentaria</name>
    <dbReference type="NCBI Taxonomy" id="370345"/>
    <lineage>
        <taxon>Eukaryota</taxon>
        <taxon>Metazoa</taxon>
        <taxon>Spiralia</taxon>
        <taxon>Lophotrochozoa</taxon>
        <taxon>Mollusca</taxon>
        <taxon>Gastropoda</taxon>
        <taxon>Caenogastropoda</taxon>
        <taxon>Sorbeoconcha</taxon>
        <taxon>Cerithioidea</taxon>
        <taxon>Batillariidae</taxon>
        <taxon>Batillaria</taxon>
    </lineage>
</organism>
<feature type="non-terminal residue" evidence="1">
    <location>
        <position position="1"/>
    </location>
</feature>
<comment type="caution">
    <text evidence="1">The sequence shown here is derived from an EMBL/GenBank/DDBJ whole genome shotgun (WGS) entry which is preliminary data.</text>
</comment>
<dbReference type="Proteomes" id="UP001519460">
    <property type="component" value="Unassembled WGS sequence"/>
</dbReference>
<gene>
    <name evidence="1" type="ORF">BaRGS_00013146</name>
</gene>
<feature type="non-terminal residue" evidence="1">
    <location>
        <position position="108"/>
    </location>
</feature>
<accession>A0ABD0L9A0</accession>
<evidence type="ECO:0000313" key="2">
    <source>
        <dbReference type="Proteomes" id="UP001519460"/>
    </source>
</evidence>
<sequence length="108" mass="12038">TGRGVRDQGLKKKYYRKAGSWVSHRKRRGLAGGEGQDPRFSRSGKFGAETVFQTFKGEFGRAAAATEQRQKKLKLDETDQCAESLKNNLITLRKLSGFQSNRGLTNGD</sequence>
<evidence type="ECO:0000313" key="1">
    <source>
        <dbReference type="EMBL" id="KAK7495699.1"/>
    </source>
</evidence>
<keyword evidence="2" id="KW-1185">Reference proteome</keyword>
<dbReference type="AlphaFoldDB" id="A0ABD0L9A0"/>